<dbReference type="InterPro" id="IPR016024">
    <property type="entry name" value="ARM-type_fold"/>
</dbReference>
<dbReference type="InterPro" id="IPR000357">
    <property type="entry name" value="HEAT"/>
</dbReference>
<dbReference type="SUPFAM" id="SSF48371">
    <property type="entry name" value="ARM repeat"/>
    <property type="match status" value="1"/>
</dbReference>
<evidence type="ECO:0000313" key="3">
    <source>
        <dbReference type="EMBL" id="MQL75044.1"/>
    </source>
</evidence>
<dbReference type="OrthoDB" id="782550at2759"/>
<evidence type="ECO:0000256" key="2">
    <source>
        <dbReference type="SAM" id="MobiDB-lite"/>
    </source>
</evidence>
<gene>
    <name evidence="3" type="ORF">Taro_007416</name>
</gene>
<comment type="caution">
    <text evidence="3">The sequence shown here is derived from an EMBL/GenBank/DDBJ whole genome shotgun (WGS) entry which is preliminary data.</text>
</comment>
<feature type="region of interest" description="Disordered" evidence="2">
    <location>
        <begin position="131"/>
        <end position="157"/>
    </location>
</feature>
<dbReference type="PANTHER" id="PTHR46975">
    <property type="entry name" value="PROTEIN SWEETIE"/>
    <property type="match status" value="1"/>
</dbReference>
<evidence type="ECO:0000313" key="4">
    <source>
        <dbReference type="Proteomes" id="UP000652761"/>
    </source>
</evidence>
<keyword evidence="1" id="KW-0677">Repeat</keyword>
<dbReference type="Pfam" id="PF02985">
    <property type="entry name" value="HEAT"/>
    <property type="match status" value="1"/>
</dbReference>
<accession>A0A843U0B7</accession>
<dbReference type="GO" id="GO:0005975">
    <property type="term" value="P:carbohydrate metabolic process"/>
    <property type="evidence" value="ECO:0007669"/>
    <property type="project" value="InterPro"/>
</dbReference>
<dbReference type="Gene3D" id="1.25.10.10">
    <property type="entry name" value="Leucine-rich Repeat Variant"/>
    <property type="match status" value="1"/>
</dbReference>
<name>A0A843U0B7_COLES</name>
<proteinExistence type="predicted"/>
<feature type="non-terminal residue" evidence="3">
    <location>
        <position position="1"/>
    </location>
</feature>
<dbReference type="InterPro" id="IPR011989">
    <property type="entry name" value="ARM-like"/>
</dbReference>
<dbReference type="AlphaFoldDB" id="A0A843U0B7"/>
<evidence type="ECO:0000256" key="1">
    <source>
        <dbReference type="ARBA" id="ARBA00022737"/>
    </source>
</evidence>
<sequence length="157" mass="16254">MLQNALEGSCGSGAPAAFSEAFRIITRVAVSDKAYNVRLAAARCLKTFANIKGPGLGIAELESAASYCIKALEDPASSVRDAFAEALGAILALGMNPQEQMNHKGKNTSAPKKLEGGLQKYLIVPFMKESGRLGESDPADPDSGQVGSLDPADLGSA</sequence>
<dbReference type="PANTHER" id="PTHR46975:SF2">
    <property type="entry name" value="PROTEIN SWEETIE"/>
    <property type="match status" value="1"/>
</dbReference>
<dbReference type="Proteomes" id="UP000652761">
    <property type="component" value="Unassembled WGS sequence"/>
</dbReference>
<dbReference type="InterPro" id="IPR044218">
    <property type="entry name" value="SWEETIE"/>
</dbReference>
<organism evidence="3 4">
    <name type="scientific">Colocasia esculenta</name>
    <name type="common">Wild taro</name>
    <name type="synonym">Arum esculentum</name>
    <dbReference type="NCBI Taxonomy" id="4460"/>
    <lineage>
        <taxon>Eukaryota</taxon>
        <taxon>Viridiplantae</taxon>
        <taxon>Streptophyta</taxon>
        <taxon>Embryophyta</taxon>
        <taxon>Tracheophyta</taxon>
        <taxon>Spermatophyta</taxon>
        <taxon>Magnoliopsida</taxon>
        <taxon>Liliopsida</taxon>
        <taxon>Araceae</taxon>
        <taxon>Aroideae</taxon>
        <taxon>Colocasieae</taxon>
        <taxon>Colocasia</taxon>
    </lineage>
</organism>
<keyword evidence="4" id="KW-1185">Reference proteome</keyword>
<dbReference type="EMBL" id="NMUH01000233">
    <property type="protein sequence ID" value="MQL75044.1"/>
    <property type="molecule type" value="Genomic_DNA"/>
</dbReference>
<reference evidence="3" key="1">
    <citation type="submission" date="2017-07" db="EMBL/GenBank/DDBJ databases">
        <title>Taro Niue Genome Assembly and Annotation.</title>
        <authorList>
            <person name="Atibalentja N."/>
            <person name="Keating K."/>
            <person name="Fields C.J."/>
        </authorList>
    </citation>
    <scope>NUCLEOTIDE SEQUENCE</scope>
    <source>
        <strain evidence="3">Niue_2</strain>
        <tissue evidence="3">Leaf</tissue>
    </source>
</reference>
<protein>
    <submittedName>
        <fullName evidence="3">Uncharacterized protein</fullName>
    </submittedName>
</protein>